<sequence length="1280" mass="141163">MSDKRTDSPPILHPPRIADLEPPPYNDNTVRPLPELLADVGVGIRSLENRLLITFESWTTKNVGDSYEWYMGDRRFPVAWGEIVAGEETQRRYQLSVLREHVPLGIVYPCYGLVRRNGSGTESTSEEETWFLKDTRPGGVDQDPGLPYHSALVLHLPEDLSGSDAVLDPERARDGVLITIDHYPDAFVGDTIELYWNGRLVELQLDADQAEGLTPIEVFVPWEVIELGGSGLLTIRFRIYDLVLNFSGEVQQWSQVVNLNSNLDPDALMRPHFLVDGTDNNNVDFDQYAESHFELEVVAPTRLPNGSPTPAGTQIVATIVGTREDKTKVTIPLPAFAARPGRSAYTTVENSILEDLINGSMQISYTLQFPLGTEIGYSQSLSVTVFGTVSNMPAVEIEENEGGLIDPTVPYLKVNFPAFVPYSPNYPVTLRFEAHRPGGGLVFYEQTQQAGDPPPPTRFRIVTPANFAQFVGLGPIDVFYRVNDGVNTIQEADVLTVRESEHLIVEIGERRADLPAPHIEGVDENGNLDPADVIFQVNVTLPYTFQRGDTVVWRWVGSGVGGNTGDTINVVVGGEISFPVDRNYVDVNNNGSIRLSYSLIRGNTTLRSETLDVTVGKAIGELLRPEVLEASRDPDQLRPESATTGATIEVSFLNMSPSDRILAVFSGVPGIGTYEETKNGNTSRTVHFDVPSEVVGANILSEGRQIPVQYFVLRGTRRIPSPILDLLLLPLTTLPIPTIEGHDNPVLVISQLTGRERTLINIWPFIHRFQRMWMRYEGIYDDGADYIEDTYSENLVTPEGESQGIMPPTPPDLRRLKDGMPLFIDFWASFDRSTNKANAVHFRRRTYTIQALSGDLPHPFINGTTDTGPNVTVDPLPIQHNTTATVRYDGMSSQDFITLYWFFADGTSYSTSQNGLDGGTVVFNLTSAKVLHHSVNSTVCLKYSVVSRGVAAQRPSQVQTVKVNTIPATDLPQPLINSIIDGGTLNLGSFTGDAKASVDKWPLSDKDQLGWMILSSDGIEDLLVMEGELISATEAANGLRDKAVLRSWLDRVANNSQITLSFYVAYNGIDDQSRAVEFPKTTYTVVESKPLIIDTSTMYLNGWHFNSTGALQIADFPGAALTRQPASGTPPYYYSIRPQNSPVAVVDANGNVRSKSNGTTRVYVRDSASQEVSYPVTVSNCWYVVILAGDKYPFGHHNFSERVQPPYTQIPEDKWPSIYTAYGQVPIRWSGGIQPAWITPVVQGGRSKTYNMYTGVSQSAGVNENIRYALAVLPSISSGN</sequence>
<organism evidence="2 3">
    <name type="scientific">Pseudomonas synxantha</name>
    <dbReference type="NCBI Taxonomy" id="47883"/>
    <lineage>
        <taxon>Bacteria</taxon>
        <taxon>Pseudomonadati</taxon>
        <taxon>Pseudomonadota</taxon>
        <taxon>Gammaproteobacteria</taxon>
        <taxon>Pseudomonadales</taxon>
        <taxon>Pseudomonadaceae</taxon>
        <taxon>Pseudomonas</taxon>
    </lineage>
</organism>
<gene>
    <name evidence="2" type="ORF">FXO26_30270</name>
</gene>
<protein>
    <recommendedName>
        <fullName evidence="4">BIG2 domain-containing protein</fullName>
    </recommendedName>
</protein>
<reference evidence="2 3" key="1">
    <citation type="submission" date="2019-08" db="EMBL/GenBank/DDBJ databases">
        <title>Subclass B2 metallo-beta lactamase from Pseudomonas synxantha.</title>
        <authorList>
            <person name="Poirel L."/>
            <person name="Palmieri M."/>
            <person name="Masseron A."/>
            <person name="Perreten V."/>
            <person name="Nordman P."/>
        </authorList>
    </citation>
    <scope>NUCLEOTIDE SEQUENCE [LARGE SCALE GENOMIC DNA]</scope>
    <source>
        <strain evidence="2 3">MCP106</strain>
    </source>
</reference>
<evidence type="ECO:0000256" key="1">
    <source>
        <dbReference type="SAM" id="MobiDB-lite"/>
    </source>
</evidence>
<dbReference type="EMBL" id="VSRO01000027">
    <property type="protein sequence ID" value="TYK53955.1"/>
    <property type="molecule type" value="Genomic_DNA"/>
</dbReference>
<evidence type="ECO:0008006" key="4">
    <source>
        <dbReference type="Google" id="ProtNLM"/>
    </source>
</evidence>
<feature type="region of interest" description="Disordered" evidence="1">
    <location>
        <begin position="1"/>
        <end position="25"/>
    </location>
</feature>
<dbReference type="AlphaFoldDB" id="A0A5D3G324"/>
<name>A0A5D3G324_9PSED</name>
<reference evidence="2 3" key="2">
    <citation type="submission" date="2019-08" db="EMBL/GenBank/DDBJ databases">
        <authorList>
            <person name="Brilhante M."/>
            <person name="Perreten V."/>
        </authorList>
    </citation>
    <scope>NUCLEOTIDE SEQUENCE [LARGE SCALE GENOMIC DNA]</scope>
    <source>
        <strain evidence="2 3">MCP106</strain>
    </source>
</reference>
<evidence type="ECO:0000313" key="3">
    <source>
        <dbReference type="Proteomes" id="UP000324029"/>
    </source>
</evidence>
<comment type="caution">
    <text evidence="2">The sequence shown here is derived from an EMBL/GenBank/DDBJ whole genome shotgun (WGS) entry which is preliminary data.</text>
</comment>
<proteinExistence type="predicted"/>
<dbReference type="Proteomes" id="UP000324029">
    <property type="component" value="Unassembled WGS sequence"/>
</dbReference>
<evidence type="ECO:0000313" key="2">
    <source>
        <dbReference type="EMBL" id="TYK53955.1"/>
    </source>
</evidence>
<accession>A0A5D3G324</accession>
<dbReference type="RefSeq" id="WP_148854589.1">
    <property type="nucleotide sequence ID" value="NZ_VSRO01000027.1"/>
</dbReference>